<comment type="caution">
    <text evidence="1">The sequence shown here is derived from an EMBL/GenBank/DDBJ whole genome shotgun (WGS) entry which is preliminary data.</text>
</comment>
<evidence type="ECO:0000313" key="2">
    <source>
        <dbReference type="Proteomes" id="UP000559117"/>
    </source>
</evidence>
<reference evidence="1 2" key="1">
    <citation type="submission" date="2020-08" db="EMBL/GenBank/DDBJ databases">
        <title>Genomic Encyclopedia of Type Strains, Phase IV (KMG-IV): sequencing the most valuable type-strain genomes for metagenomic binning, comparative biology and taxonomic classification.</title>
        <authorList>
            <person name="Goeker M."/>
        </authorList>
    </citation>
    <scope>NUCLEOTIDE SEQUENCE [LARGE SCALE GENOMIC DNA]</scope>
    <source>
        <strain evidence="1 2">DSM 24661</strain>
    </source>
</reference>
<protein>
    <submittedName>
        <fullName evidence="1">Uncharacterized protein</fullName>
    </submittedName>
</protein>
<dbReference type="Proteomes" id="UP000559117">
    <property type="component" value="Unassembled WGS sequence"/>
</dbReference>
<dbReference type="AlphaFoldDB" id="A0A840UGD3"/>
<gene>
    <name evidence="1" type="ORF">HNR32_001324</name>
</gene>
<keyword evidence="2" id="KW-1185">Reference proteome</keyword>
<name>A0A840UGD3_9FIRM</name>
<organism evidence="1 2">
    <name type="scientific">Pectinatus brassicae</name>
    <dbReference type="NCBI Taxonomy" id="862415"/>
    <lineage>
        <taxon>Bacteria</taxon>
        <taxon>Bacillati</taxon>
        <taxon>Bacillota</taxon>
        <taxon>Negativicutes</taxon>
        <taxon>Selenomonadales</taxon>
        <taxon>Selenomonadaceae</taxon>
        <taxon>Pectinatus</taxon>
    </lineage>
</organism>
<evidence type="ECO:0000313" key="1">
    <source>
        <dbReference type="EMBL" id="MBB5336176.1"/>
    </source>
</evidence>
<sequence length="29" mass="3659">MKQEPRDFSRGRFRRAMMITFPLTWMQIQ</sequence>
<proteinExistence type="predicted"/>
<accession>A0A840UGD3</accession>
<dbReference type="EMBL" id="JACHFH010000014">
    <property type="protein sequence ID" value="MBB5336176.1"/>
    <property type="molecule type" value="Genomic_DNA"/>
</dbReference>